<dbReference type="Pfam" id="PF13855">
    <property type="entry name" value="LRR_8"/>
    <property type="match status" value="1"/>
</dbReference>
<gene>
    <name evidence="15" type="ORF">CRG98_035949</name>
</gene>
<feature type="signal peptide" evidence="13">
    <location>
        <begin position="1"/>
        <end position="24"/>
    </location>
</feature>
<evidence type="ECO:0000313" key="15">
    <source>
        <dbReference type="EMBL" id="PKI43650.1"/>
    </source>
</evidence>
<dbReference type="InterPro" id="IPR046956">
    <property type="entry name" value="RLP23-like"/>
</dbReference>
<evidence type="ECO:0000256" key="3">
    <source>
        <dbReference type="ARBA" id="ARBA00022475"/>
    </source>
</evidence>
<feature type="chain" id="PRO_5014194555" description="Leucine-rich repeat-containing N-terminal plant-type domain-containing protein" evidence="13">
    <location>
        <begin position="25"/>
        <end position="762"/>
    </location>
</feature>
<dbReference type="FunFam" id="3.80.10.10:FF:000233">
    <property type="entry name" value="Leucine-rich repeat receptor-like protein kinase TDR"/>
    <property type="match status" value="1"/>
</dbReference>
<dbReference type="Proteomes" id="UP000233551">
    <property type="component" value="Unassembled WGS sequence"/>
</dbReference>
<dbReference type="InterPro" id="IPR001611">
    <property type="entry name" value="Leu-rich_rpt"/>
</dbReference>
<keyword evidence="10" id="KW-0675">Receptor</keyword>
<dbReference type="STRING" id="22663.A0A2I0IIV6"/>
<dbReference type="InterPro" id="IPR013210">
    <property type="entry name" value="LRR_N_plant-typ"/>
</dbReference>
<feature type="region of interest" description="Disordered" evidence="12">
    <location>
        <begin position="666"/>
        <end position="691"/>
    </location>
</feature>
<keyword evidence="16" id="KW-1185">Reference proteome</keyword>
<dbReference type="InterPro" id="IPR003591">
    <property type="entry name" value="Leu-rich_rpt_typical-subtyp"/>
</dbReference>
<comment type="subcellular location">
    <subcellularLocation>
        <location evidence="1">Cell membrane</location>
        <topology evidence="1">Single-pass type I membrane protein</topology>
    </subcellularLocation>
</comment>
<evidence type="ECO:0000256" key="7">
    <source>
        <dbReference type="ARBA" id="ARBA00022737"/>
    </source>
</evidence>
<evidence type="ECO:0000256" key="11">
    <source>
        <dbReference type="ARBA" id="ARBA00023180"/>
    </source>
</evidence>
<evidence type="ECO:0000256" key="12">
    <source>
        <dbReference type="SAM" id="MobiDB-lite"/>
    </source>
</evidence>
<accession>A0A2I0IIV6</accession>
<keyword evidence="11" id="KW-0325">Glycoprotein</keyword>
<dbReference type="PANTHER" id="PTHR48061">
    <property type="entry name" value="LEUCINE-RICH REPEAT RECEPTOR PROTEIN KINASE EMS1-LIKE-RELATED"/>
    <property type="match status" value="1"/>
</dbReference>
<keyword evidence="5" id="KW-0812">Transmembrane</keyword>
<organism evidence="15 16">
    <name type="scientific">Punica granatum</name>
    <name type="common">Pomegranate</name>
    <dbReference type="NCBI Taxonomy" id="22663"/>
    <lineage>
        <taxon>Eukaryota</taxon>
        <taxon>Viridiplantae</taxon>
        <taxon>Streptophyta</taxon>
        <taxon>Embryophyta</taxon>
        <taxon>Tracheophyta</taxon>
        <taxon>Spermatophyta</taxon>
        <taxon>Magnoliopsida</taxon>
        <taxon>eudicotyledons</taxon>
        <taxon>Gunneridae</taxon>
        <taxon>Pentapetalae</taxon>
        <taxon>rosids</taxon>
        <taxon>malvids</taxon>
        <taxon>Myrtales</taxon>
        <taxon>Lythraceae</taxon>
        <taxon>Punica</taxon>
    </lineage>
</organism>
<dbReference type="GO" id="GO:0005886">
    <property type="term" value="C:plasma membrane"/>
    <property type="evidence" value="ECO:0007669"/>
    <property type="project" value="UniProtKB-SubCell"/>
</dbReference>
<keyword evidence="8" id="KW-1133">Transmembrane helix</keyword>
<evidence type="ECO:0000256" key="4">
    <source>
        <dbReference type="ARBA" id="ARBA00022614"/>
    </source>
</evidence>
<keyword evidence="9" id="KW-0472">Membrane</keyword>
<evidence type="ECO:0000256" key="8">
    <source>
        <dbReference type="ARBA" id="ARBA00022989"/>
    </source>
</evidence>
<evidence type="ECO:0000256" key="2">
    <source>
        <dbReference type="ARBA" id="ARBA00009592"/>
    </source>
</evidence>
<keyword evidence="3" id="KW-1003">Cell membrane</keyword>
<evidence type="ECO:0000256" key="9">
    <source>
        <dbReference type="ARBA" id="ARBA00023136"/>
    </source>
</evidence>
<dbReference type="Pfam" id="PF00560">
    <property type="entry name" value="LRR_1"/>
    <property type="match status" value="3"/>
</dbReference>
<evidence type="ECO:0000313" key="16">
    <source>
        <dbReference type="Proteomes" id="UP000233551"/>
    </source>
</evidence>
<dbReference type="InterPro" id="IPR032675">
    <property type="entry name" value="LRR_dom_sf"/>
</dbReference>
<dbReference type="Pfam" id="PF08263">
    <property type="entry name" value="LRRNT_2"/>
    <property type="match status" value="1"/>
</dbReference>
<protein>
    <recommendedName>
        <fullName evidence="14">Leucine-rich repeat-containing N-terminal plant-type domain-containing protein</fullName>
    </recommendedName>
</protein>
<dbReference type="SUPFAM" id="SSF52058">
    <property type="entry name" value="L domain-like"/>
    <property type="match status" value="1"/>
</dbReference>
<dbReference type="EMBL" id="PGOL01003023">
    <property type="protein sequence ID" value="PKI43650.1"/>
    <property type="molecule type" value="Genomic_DNA"/>
</dbReference>
<dbReference type="Gene3D" id="3.80.10.10">
    <property type="entry name" value="Ribonuclease Inhibitor"/>
    <property type="match status" value="3"/>
</dbReference>
<dbReference type="PRINTS" id="PR00019">
    <property type="entry name" value="LEURICHRPT"/>
</dbReference>
<reference evidence="15 16" key="1">
    <citation type="submission" date="2017-11" db="EMBL/GenBank/DDBJ databases">
        <title>De-novo sequencing of pomegranate (Punica granatum L.) genome.</title>
        <authorList>
            <person name="Akparov Z."/>
            <person name="Amiraslanov A."/>
            <person name="Hajiyeva S."/>
            <person name="Abbasov M."/>
            <person name="Kaur K."/>
            <person name="Hamwieh A."/>
            <person name="Solovyev V."/>
            <person name="Salamov A."/>
            <person name="Braich B."/>
            <person name="Kosarev P."/>
            <person name="Mahmoud A."/>
            <person name="Hajiyev E."/>
            <person name="Babayeva S."/>
            <person name="Izzatullayeva V."/>
            <person name="Mammadov A."/>
            <person name="Mammadov A."/>
            <person name="Sharifova S."/>
            <person name="Ojaghi J."/>
            <person name="Eynullazada K."/>
            <person name="Bayramov B."/>
            <person name="Abdulazimova A."/>
            <person name="Shahmuradov I."/>
        </authorList>
    </citation>
    <scope>NUCLEOTIDE SEQUENCE [LARGE SCALE GENOMIC DNA]</scope>
    <source>
        <strain evidence="16">cv. AG2017</strain>
        <tissue evidence="15">Leaf</tissue>
    </source>
</reference>
<keyword evidence="6 13" id="KW-0732">Signal</keyword>
<dbReference type="SMART" id="SM00369">
    <property type="entry name" value="LRR_TYP"/>
    <property type="match status" value="7"/>
</dbReference>
<evidence type="ECO:0000256" key="10">
    <source>
        <dbReference type="ARBA" id="ARBA00023170"/>
    </source>
</evidence>
<keyword evidence="4" id="KW-0433">Leucine-rich repeat</keyword>
<dbReference type="AlphaFoldDB" id="A0A2I0IIV6"/>
<dbReference type="GO" id="GO:0009791">
    <property type="term" value="P:post-embryonic development"/>
    <property type="evidence" value="ECO:0007669"/>
    <property type="project" value="UniProtKB-ARBA"/>
</dbReference>
<dbReference type="PANTHER" id="PTHR48061:SF46">
    <property type="entry name" value="LEUCINE-RICH REPEAT-CONTAINING N-TERMINAL PLANT-TYPE DOMAIN-CONTAINING PROTEIN"/>
    <property type="match status" value="1"/>
</dbReference>
<dbReference type="SUPFAM" id="SSF52047">
    <property type="entry name" value="RNI-like"/>
    <property type="match status" value="1"/>
</dbReference>
<comment type="similarity">
    <text evidence="2">Belongs to the RLP family.</text>
</comment>
<evidence type="ECO:0000259" key="14">
    <source>
        <dbReference type="Pfam" id="PF08263"/>
    </source>
</evidence>
<sequence length="762" mass="83576">MRTMNISLFLVLFLSLPLYSRVVADPIMSSHYSSQHHPSHIGECDALLQFSNSFIIARDASMSHCGTSNSYPKTASWKKNGTNCCSWDGVTCHMATNYVIGLDLSCSWLRGALDSNSTLFSLPNLQGLNLAGNDFLGSEISPRFGTFSGMEHLSLSSSRFSGPVPVEISHLSKLNALDLSGSVYPYKSNLTIEDDHSFKRLTSNLTQLRVLALDGVDMSRISPTSLTNLSSTLTSLSLRACNLQGIFPIDIFHLPNLRNLSLSNNNYLMGTLPQTNWTGQLISLEVSSTKFHGSIPALLGNLTSLNFLSLSLSEFTGPIPPTLGNLDRLTHLDLGGINHSGTVDFEMFEPLKNLQLLWLSRNLSVLLQNKGNCSFPSLKVLALTGCNLTEFPYFLSSSKNLVVLYLFENMIRGRIPEWFWRVRWDALTELDLSSNNLSGEIQSSICQSNKFHGVIEIPLPQLSYLSLSDNDFEGPLPTPPPTINYYFTSNNNFSGDIPHQLCNATGLEIINLSNNSLTGSIPHCFINLTASLSVLDLRANQLVGQIPEIFVPGNNLTTIHLSQNQLGGEIPEIIGDLKALKGLNFSHNNLTNNIPSSVGSLTNLEWLDLSSNKLNGEIPRDLADLSSLSYLNLSNNQLVGQIPRSTQFDTFDHSFDGNPNLCGHPLPKACGTDTQQSPPLTPPGKGDEEAKSGRWIEWRAVPMGYGCGLALGISAWYIMQETMRPRFCNNLVFSICKIVKYSGGAPEANEKGDEAKDGTWSL</sequence>
<evidence type="ECO:0000256" key="6">
    <source>
        <dbReference type="ARBA" id="ARBA00022729"/>
    </source>
</evidence>
<name>A0A2I0IIV6_PUNGR</name>
<evidence type="ECO:0000256" key="1">
    <source>
        <dbReference type="ARBA" id="ARBA00004251"/>
    </source>
</evidence>
<dbReference type="PROSITE" id="PS51450">
    <property type="entry name" value="LRR"/>
    <property type="match status" value="1"/>
</dbReference>
<proteinExistence type="inferred from homology"/>
<evidence type="ECO:0000256" key="5">
    <source>
        <dbReference type="ARBA" id="ARBA00022692"/>
    </source>
</evidence>
<keyword evidence="7" id="KW-0677">Repeat</keyword>
<evidence type="ECO:0000256" key="13">
    <source>
        <dbReference type="SAM" id="SignalP"/>
    </source>
</evidence>
<comment type="caution">
    <text evidence="15">The sequence shown here is derived from an EMBL/GenBank/DDBJ whole genome shotgun (WGS) entry which is preliminary data.</text>
</comment>
<feature type="domain" description="Leucine-rich repeat-containing N-terminal plant-type" evidence="14">
    <location>
        <begin position="44"/>
        <end position="92"/>
    </location>
</feature>